<keyword evidence="2" id="KW-0012">Acyltransferase</keyword>
<proteinExistence type="predicted"/>
<gene>
    <name evidence="4" type="ORF">SAMN05660686_00954</name>
</gene>
<dbReference type="CDD" id="cd04301">
    <property type="entry name" value="NAT_SF"/>
    <property type="match status" value="1"/>
</dbReference>
<feature type="domain" description="N-acetyltransferase" evidence="3">
    <location>
        <begin position="33"/>
        <end position="171"/>
    </location>
</feature>
<dbReference type="InterPro" id="IPR016181">
    <property type="entry name" value="Acyl_CoA_acyltransferase"/>
</dbReference>
<protein>
    <submittedName>
        <fullName evidence="4">Acetyltransferase (GNAT) domain-containing protein</fullName>
    </submittedName>
</protein>
<dbReference type="EMBL" id="FNBW01000002">
    <property type="protein sequence ID" value="SDF30086.1"/>
    <property type="molecule type" value="Genomic_DNA"/>
</dbReference>
<dbReference type="InterPro" id="IPR000182">
    <property type="entry name" value="GNAT_dom"/>
</dbReference>
<dbReference type="PANTHER" id="PTHR43877">
    <property type="entry name" value="AMINOALKYLPHOSPHONATE N-ACETYLTRANSFERASE-RELATED-RELATED"/>
    <property type="match status" value="1"/>
</dbReference>
<dbReference type="GO" id="GO:0016747">
    <property type="term" value="F:acyltransferase activity, transferring groups other than amino-acyl groups"/>
    <property type="evidence" value="ECO:0007669"/>
    <property type="project" value="InterPro"/>
</dbReference>
<evidence type="ECO:0000259" key="3">
    <source>
        <dbReference type="PROSITE" id="PS51186"/>
    </source>
</evidence>
<comment type="caution">
    <text evidence="4">The sequence shown here is derived from an EMBL/GenBank/DDBJ whole genome shotgun (WGS) entry which is preliminary data.</text>
</comment>
<keyword evidence="1 4" id="KW-0808">Transferase</keyword>
<dbReference type="SUPFAM" id="SSF55729">
    <property type="entry name" value="Acyl-CoA N-acyltransferases (Nat)"/>
    <property type="match status" value="1"/>
</dbReference>
<evidence type="ECO:0000313" key="5">
    <source>
        <dbReference type="Proteomes" id="UP000198615"/>
    </source>
</evidence>
<dbReference type="Proteomes" id="UP000198615">
    <property type="component" value="Unassembled WGS sequence"/>
</dbReference>
<reference evidence="4 5" key="1">
    <citation type="submission" date="2016-10" db="EMBL/GenBank/DDBJ databases">
        <authorList>
            <person name="Varghese N."/>
            <person name="Submissions S."/>
        </authorList>
    </citation>
    <scope>NUCLEOTIDE SEQUENCE [LARGE SCALE GENOMIC DNA]</scope>
    <source>
        <strain evidence="4 5">DSM 18839</strain>
    </source>
</reference>
<dbReference type="AlphaFoldDB" id="A0A8G2F1X2"/>
<accession>A0A8G2F1X2</accession>
<evidence type="ECO:0000256" key="2">
    <source>
        <dbReference type="ARBA" id="ARBA00023315"/>
    </source>
</evidence>
<dbReference type="Gene3D" id="3.40.630.30">
    <property type="match status" value="1"/>
</dbReference>
<sequence>MSRVRHIATRRHPGIVDAMGLIGRKQAAPPVEARSRRGVPEDIERLYQIVAAVRENRQFETAASFDAAVHPFLKAGLCWVLSIGPAIVGFVAVDARAGSVEMLYVHPAHEGKTIGRALMRRALGDLIRLGHRIAWLVTARETRAERFYRAQGWVEMAEAGRGSVKLAKKLSGM</sequence>
<keyword evidence="5" id="KW-1185">Reference proteome</keyword>
<name>A0A8G2F1X2_9PROT</name>
<dbReference type="Pfam" id="PF13508">
    <property type="entry name" value="Acetyltransf_7"/>
    <property type="match status" value="1"/>
</dbReference>
<dbReference type="OrthoDB" id="7356080at2"/>
<dbReference type="InterPro" id="IPR050832">
    <property type="entry name" value="Bact_Acetyltransf"/>
</dbReference>
<evidence type="ECO:0000256" key="1">
    <source>
        <dbReference type="ARBA" id="ARBA00022679"/>
    </source>
</evidence>
<evidence type="ECO:0000313" key="4">
    <source>
        <dbReference type="EMBL" id="SDF30086.1"/>
    </source>
</evidence>
<dbReference type="PROSITE" id="PS51186">
    <property type="entry name" value="GNAT"/>
    <property type="match status" value="1"/>
</dbReference>
<dbReference type="RefSeq" id="WP_084618753.1">
    <property type="nucleotide sequence ID" value="NZ_FNBW01000002.1"/>
</dbReference>
<organism evidence="4 5">
    <name type="scientific">Thalassobaculum litoreum DSM 18839</name>
    <dbReference type="NCBI Taxonomy" id="1123362"/>
    <lineage>
        <taxon>Bacteria</taxon>
        <taxon>Pseudomonadati</taxon>
        <taxon>Pseudomonadota</taxon>
        <taxon>Alphaproteobacteria</taxon>
        <taxon>Rhodospirillales</taxon>
        <taxon>Thalassobaculaceae</taxon>
        <taxon>Thalassobaculum</taxon>
    </lineage>
</organism>